<evidence type="ECO:0000313" key="6">
    <source>
        <dbReference type="EMBL" id="NYE82236.1"/>
    </source>
</evidence>
<feature type="compositionally biased region" description="Gly residues" evidence="4">
    <location>
        <begin position="160"/>
        <end position="171"/>
    </location>
</feature>
<dbReference type="SMART" id="SM00421">
    <property type="entry name" value="HTH_LUXR"/>
    <property type="match status" value="1"/>
</dbReference>
<comment type="caution">
    <text evidence="6">The sequence shown here is derived from an EMBL/GenBank/DDBJ whole genome shotgun (WGS) entry which is preliminary data.</text>
</comment>
<dbReference type="PANTHER" id="PTHR44688:SF16">
    <property type="entry name" value="DNA-BINDING TRANSCRIPTIONAL ACTIVATOR DEVR_DOSR"/>
    <property type="match status" value="1"/>
</dbReference>
<dbReference type="Gene3D" id="1.10.10.10">
    <property type="entry name" value="Winged helix-like DNA-binding domain superfamily/Winged helix DNA-binding domain"/>
    <property type="match status" value="1"/>
</dbReference>
<dbReference type="PANTHER" id="PTHR44688">
    <property type="entry name" value="DNA-BINDING TRANSCRIPTIONAL ACTIVATOR DEVR_DOSR"/>
    <property type="match status" value="1"/>
</dbReference>
<dbReference type="Pfam" id="PF00196">
    <property type="entry name" value="GerE"/>
    <property type="match status" value="1"/>
</dbReference>
<dbReference type="GO" id="GO:0006355">
    <property type="term" value="P:regulation of DNA-templated transcription"/>
    <property type="evidence" value="ECO:0007669"/>
    <property type="project" value="InterPro"/>
</dbReference>
<accession>A0A7Y9ISM8</accession>
<evidence type="ECO:0000256" key="1">
    <source>
        <dbReference type="ARBA" id="ARBA00023015"/>
    </source>
</evidence>
<dbReference type="GO" id="GO:0003677">
    <property type="term" value="F:DNA binding"/>
    <property type="evidence" value="ECO:0007669"/>
    <property type="project" value="UniProtKB-KW"/>
</dbReference>
<protein>
    <submittedName>
        <fullName evidence="6">DNA-binding CsgD family transcriptional regulator</fullName>
    </submittedName>
</protein>
<feature type="compositionally biased region" description="Polar residues" evidence="4">
    <location>
        <begin position="172"/>
        <end position="181"/>
    </location>
</feature>
<evidence type="ECO:0000259" key="5">
    <source>
        <dbReference type="PROSITE" id="PS50043"/>
    </source>
</evidence>
<reference evidence="6 7" key="1">
    <citation type="submission" date="2020-07" db="EMBL/GenBank/DDBJ databases">
        <title>Genomic Encyclopedia of Type Strains, Phase IV (KMG-V): Genome sequencing to study the core and pangenomes of soil and plant-associated prokaryotes.</title>
        <authorList>
            <person name="Whitman W."/>
        </authorList>
    </citation>
    <scope>NUCLEOTIDE SEQUENCE [LARGE SCALE GENOMIC DNA]</scope>
    <source>
        <strain evidence="6 7">SAS40</strain>
    </source>
</reference>
<dbReference type="PRINTS" id="PR00038">
    <property type="entry name" value="HTHLUXR"/>
</dbReference>
<feature type="region of interest" description="Disordered" evidence="4">
    <location>
        <begin position="159"/>
        <end position="181"/>
    </location>
</feature>
<name>A0A7Y9ISM8_9BURK</name>
<dbReference type="PROSITE" id="PS50043">
    <property type="entry name" value="HTH_LUXR_2"/>
    <property type="match status" value="1"/>
</dbReference>
<dbReference type="CDD" id="cd06170">
    <property type="entry name" value="LuxR_C_like"/>
    <property type="match status" value="1"/>
</dbReference>
<feature type="domain" description="HTH luxR-type" evidence="5">
    <location>
        <begin position="26"/>
        <end position="91"/>
    </location>
</feature>
<dbReference type="InterPro" id="IPR016032">
    <property type="entry name" value="Sig_transdc_resp-reg_C-effctor"/>
</dbReference>
<dbReference type="InterPro" id="IPR000792">
    <property type="entry name" value="Tscrpt_reg_LuxR_C"/>
</dbReference>
<dbReference type="RefSeq" id="WP_373563358.1">
    <property type="nucleotide sequence ID" value="NZ_JACBYR010000001.1"/>
</dbReference>
<keyword evidence="2 6" id="KW-0238">DNA-binding</keyword>
<dbReference type="AlphaFoldDB" id="A0A7Y9ISM8"/>
<evidence type="ECO:0000256" key="4">
    <source>
        <dbReference type="SAM" id="MobiDB-lite"/>
    </source>
</evidence>
<dbReference type="PROSITE" id="PS00622">
    <property type="entry name" value="HTH_LUXR_1"/>
    <property type="match status" value="1"/>
</dbReference>
<dbReference type="SUPFAM" id="SSF46894">
    <property type="entry name" value="C-terminal effector domain of the bipartite response regulators"/>
    <property type="match status" value="1"/>
</dbReference>
<dbReference type="EMBL" id="JACBYR010000001">
    <property type="protein sequence ID" value="NYE82236.1"/>
    <property type="molecule type" value="Genomic_DNA"/>
</dbReference>
<dbReference type="InterPro" id="IPR036388">
    <property type="entry name" value="WH-like_DNA-bd_sf"/>
</dbReference>
<evidence type="ECO:0000256" key="3">
    <source>
        <dbReference type="ARBA" id="ARBA00023163"/>
    </source>
</evidence>
<sequence length="181" mass="18701">MWLVLICHTITKFKEGNMAAHNYPGEQEWTNRLTPREREVMALLLEGRANKVIADRLGISTRTVEVHRARVMAKLGVRNAVELSARVHTRYIDWLMSQMKTGAPLGQPMLAEPGAPALAAGTGMPAMGGPGAAPGPAPMSAAPAGSIAGAIPVVPPAARPGGGAASGGSGAQTGSTIHRLS</sequence>
<evidence type="ECO:0000313" key="7">
    <source>
        <dbReference type="Proteomes" id="UP000542125"/>
    </source>
</evidence>
<evidence type="ECO:0000256" key="2">
    <source>
        <dbReference type="ARBA" id="ARBA00023125"/>
    </source>
</evidence>
<keyword evidence="7" id="KW-1185">Reference proteome</keyword>
<organism evidence="6 7">
    <name type="scientific">Pigmentiphaga litoralis</name>
    <dbReference type="NCBI Taxonomy" id="516702"/>
    <lineage>
        <taxon>Bacteria</taxon>
        <taxon>Pseudomonadati</taxon>
        <taxon>Pseudomonadota</taxon>
        <taxon>Betaproteobacteria</taxon>
        <taxon>Burkholderiales</taxon>
        <taxon>Alcaligenaceae</taxon>
        <taxon>Pigmentiphaga</taxon>
    </lineage>
</organism>
<gene>
    <name evidence="6" type="ORF">FHW18_001507</name>
</gene>
<keyword evidence="1" id="KW-0805">Transcription regulation</keyword>
<keyword evidence="3" id="KW-0804">Transcription</keyword>
<proteinExistence type="predicted"/>
<dbReference type="Proteomes" id="UP000542125">
    <property type="component" value="Unassembled WGS sequence"/>
</dbReference>